<accession>A0A8J7Q9N5</accession>
<comment type="catalytic activity">
    <reaction evidence="1">
        <text>Hydrolyzes the link between N-acetylmuramoyl residues and L-amino acid residues in certain cell-wall glycopeptides.</text>
        <dbReference type="EC" id="3.5.1.28"/>
    </reaction>
</comment>
<dbReference type="InterPro" id="IPR050695">
    <property type="entry name" value="N-acetylmuramoyl_amidase_3"/>
</dbReference>
<protein>
    <recommendedName>
        <fullName evidence="2">N-acetylmuramoyl-L-alanine amidase</fullName>
        <ecNumber evidence="2">3.5.1.28</ecNumber>
    </recommendedName>
</protein>
<evidence type="ECO:0000256" key="3">
    <source>
        <dbReference type="SAM" id="MobiDB-lite"/>
    </source>
</evidence>
<dbReference type="SUPFAM" id="SSF53187">
    <property type="entry name" value="Zn-dependent exopeptidases"/>
    <property type="match status" value="1"/>
</dbReference>
<dbReference type="GO" id="GO:0009253">
    <property type="term" value="P:peptidoglycan catabolic process"/>
    <property type="evidence" value="ECO:0007669"/>
    <property type="project" value="InterPro"/>
</dbReference>
<evidence type="ECO:0000256" key="4">
    <source>
        <dbReference type="SAM" id="SignalP"/>
    </source>
</evidence>
<feature type="signal peptide" evidence="4">
    <location>
        <begin position="1"/>
        <end position="21"/>
    </location>
</feature>
<evidence type="ECO:0000256" key="1">
    <source>
        <dbReference type="ARBA" id="ARBA00001561"/>
    </source>
</evidence>
<evidence type="ECO:0000313" key="8">
    <source>
        <dbReference type="Proteomes" id="UP000664417"/>
    </source>
</evidence>
<evidence type="ECO:0000259" key="5">
    <source>
        <dbReference type="Pfam" id="PF01476"/>
    </source>
</evidence>
<dbReference type="Pfam" id="PF01520">
    <property type="entry name" value="Amidase_3"/>
    <property type="match status" value="1"/>
</dbReference>
<feature type="domain" description="MurNAc-LAA" evidence="6">
    <location>
        <begin position="369"/>
        <end position="626"/>
    </location>
</feature>
<evidence type="ECO:0000256" key="2">
    <source>
        <dbReference type="ARBA" id="ARBA00011901"/>
    </source>
</evidence>
<gene>
    <name evidence="7" type="ORF">J3U88_17510</name>
</gene>
<dbReference type="AlphaFoldDB" id="A0A8J7Q9N5"/>
<dbReference type="GO" id="GO:0008745">
    <property type="term" value="F:N-acetylmuramoyl-L-alanine amidase activity"/>
    <property type="evidence" value="ECO:0007669"/>
    <property type="project" value="UniProtKB-EC"/>
</dbReference>
<dbReference type="Pfam" id="PF01476">
    <property type="entry name" value="LysM"/>
    <property type="match status" value="1"/>
</dbReference>
<dbReference type="RefSeq" id="WP_207860231.1">
    <property type="nucleotide sequence ID" value="NZ_JAFREP010000016.1"/>
</dbReference>
<dbReference type="Gene3D" id="3.40.630.40">
    <property type="entry name" value="Zn-dependent exopeptidases"/>
    <property type="match status" value="1"/>
</dbReference>
<dbReference type="PANTHER" id="PTHR30404">
    <property type="entry name" value="N-ACETYLMURAMOYL-L-ALANINE AMIDASE"/>
    <property type="match status" value="1"/>
</dbReference>
<name>A0A8J7Q9N5_9BACT</name>
<evidence type="ECO:0000259" key="6">
    <source>
        <dbReference type="Pfam" id="PF01520"/>
    </source>
</evidence>
<sequence length="640" mass="72596">MRQLFVSFALVWLFAIMPLLAWPHGAQVQAKVDQQSQAVFVAGKGAFLTVSVKYATELDAALRMYTGRLNAEQSLEGLGIVRTNDRQARLPFEVLSPLFQKSFLRALWPKDKMDGAYWHHHITHKGRETLWAVALLYTGSGQHYREIMRVNKMTSPEIEDGRVLKIPRNLLRPILQHEEQLPPTSVDSPREPMLNAVVEAGLKQAAKTVRQVTQAAQTAQAGQNAPPPTAAPAKPTAVTKARGTAFEEQLAEQLSYRRQLTYGRDKQGRYALYALKSGEAIYSAVVVRFCGLVSANDVNRVAKVIIERNQIRDETDLPVGRKIKIPYNLLEPEFRAADDAAYLAWQRNLEAVARIQTQLRVANLKGVHVILDAGHGGRDPGAHFGHAWEDDFVYDVLCRVKLRLETETKAKVYSTVTDPSIQFVPQDVKTFQMDHDEVLNTKPVYKLNSSTVTTDGVNLRWMIANYHYQRLVKSGVKPENIFFASFHADSLHRGLSGGMVYVPDARVYPRKVVPYRKFSKYREYAANRFSFSRKEMQQAQARSFSFAKNYVTRSRRLGVPVHDQKPIRSLIYRTPTKPFVPAVLKYNRIPTRALIEVCNLNNKTDRENIASPRFRQKLADTFVEALYMSYGVRFGDDESS</sequence>
<keyword evidence="4" id="KW-0732">Signal</keyword>
<dbReference type="EC" id="3.5.1.28" evidence="2"/>
<proteinExistence type="predicted"/>
<feature type="compositionally biased region" description="Low complexity" evidence="3">
    <location>
        <begin position="213"/>
        <end position="224"/>
    </location>
</feature>
<dbReference type="GO" id="GO:0030288">
    <property type="term" value="C:outer membrane-bounded periplasmic space"/>
    <property type="evidence" value="ECO:0007669"/>
    <property type="project" value="TreeGrafter"/>
</dbReference>
<dbReference type="Proteomes" id="UP000664417">
    <property type="component" value="Unassembled WGS sequence"/>
</dbReference>
<feature type="region of interest" description="Disordered" evidence="3">
    <location>
        <begin position="213"/>
        <end position="238"/>
    </location>
</feature>
<evidence type="ECO:0000313" key="7">
    <source>
        <dbReference type="EMBL" id="MBO1320277.1"/>
    </source>
</evidence>
<dbReference type="PANTHER" id="PTHR30404:SF7">
    <property type="entry name" value="CELL WALL AMIDASE LYTH-RELATED"/>
    <property type="match status" value="1"/>
</dbReference>
<reference evidence="7" key="1">
    <citation type="submission" date="2021-03" db="EMBL/GenBank/DDBJ databases">
        <authorList>
            <person name="Wang G."/>
        </authorList>
    </citation>
    <scope>NUCLEOTIDE SEQUENCE</scope>
    <source>
        <strain evidence="7">KCTC 12899</strain>
    </source>
</reference>
<feature type="domain" description="LysM" evidence="5">
    <location>
        <begin position="128"/>
        <end position="167"/>
    </location>
</feature>
<organism evidence="7 8">
    <name type="scientific">Acanthopleuribacter pedis</name>
    <dbReference type="NCBI Taxonomy" id="442870"/>
    <lineage>
        <taxon>Bacteria</taxon>
        <taxon>Pseudomonadati</taxon>
        <taxon>Acidobacteriota</taxon>
        <taxon>Holophagae</taxon>
        <taxon>Acanthopleuribacterales</taxon>
        <taxon>Acanthopleuribacteraceae</taxon>
        <taxon>Acanthopleuribacter</taxon>
    </lineage>
</organism>
<dbReference type="EMBL" id="JAFREP010000016">
    <property type="protein sequence ID" value="MBO1320277.1"/>
    <property type="molecule type" value="Genomic_DNA"/>
</dbReference>
<feature type="chain" id="PRO_5035232770" description="N-acetylmuramoyl-L-alanine amidase" evidence="4">
    <location>
        <begin position="22"/>
        <end position="640"/>
    </location>
</feature>
<dbReference type="InterPro" id="IPR002508">
    <property type="entry name" value="MurNAc-LAA_cat"/>
</dbReference>
<comment type="caution">
    <text evidence="7">The sequence shown here is derived from an EMBL/GenBank/DDBJ whole genome shotgun (WGS) entry which is preliminary data.</text>
</comment>
<dbReference type="InterPro" id="IPR018392">
    <property type="entry name" value="LysM"/>
</dbReference>
<keyword evidence="8" id="KW-1185">Reference proteome</keyword>